<dbReference type="InterPro" id="IPR036513">
    <property type="entry name" value="STAS_dom_sf"/>
</dbReference>
<dbReference type="SUPFAM" id="SSF52091">
    <property type="entry name" value="SpoIIaa-like"/>
    <property type="match status" value="1"/>
</dbReference>
<dbReference type="OrthoDB" id="3635700at2"/>
<reference evidence="3" key="1">
    <citation type="submission" date="2016-10" db="EMBL/GenBank/DDBJ databases">
        <authorList>
            <person name="Varghese N."/>
            <person name="Submissions S."/>
        </authorList>
    </citation>
    <scope>NUCLEOTIDE SEQUENCE [LARGE SCALE GENOMIC DNA]</scope>
    <source>
        <strain evidence="3">DSM 44654</strain>
    </source>
</reference>
<dbReference type="EMBL" id="FNUJ01000021">
    <property type="protein sequence ID" value="SEF38441.1"/>
    <property type="molecule type" value="Genomic_DNA"/>
</dbReference>
<dbReference type="Pfam" id="PF13466">
    <property type="entry name" value="STAS_2"/>
    <property type="match status" value="1"/>
</dbReference>
<name>A0A1H5RLR8_9PSEU</name>
<sequence>MDRSDDEGFPELTVHLTTWPEAVVVAAVGDLDLATADRLRQQAEAALGAQPPALVVDLGGITFCGSAGMQVPRTVFMHSADSGGFRNRRARRAVRFPRRFE</sequence>
<evidence type="ECO:0000313" key="2">
    <source>
        <dbReference type="EMBL" id="SEF38441.1"/>
    </source>
</evidence>
<protein>
    <submittedName>
        <fullName evidence="2">Anti-anti-sigma factor</fullName>
    </submittedName>
</protein>
<keyword evidence="3" id="KW-1185">Reference proteome</keyword>
<dbReference type="RefSeq" id="WP_086677991.1">
    <property type="nucleotide sequence ID" value="NZ_FNUJ01000021.1"/>
</dbReference>
<dbReference type="InterPro" id="IPR002645">
    <property type="entry name" value="STAS_dom"/>
</dbReference>
<dbReference type="InterPro" id="IPR058548">
    <property type="entry name" value="MlaB-like_STAS"/>
</dbReference>
<proteinExistence type="predicted"/>
<dbReference type="AlphaFoldDB" id="A0A1H5RLR8"/>
<dbReference type="STRING" id="218821.SAMN05421837_12172"/>
<dbReference type="Proteomes" id="UP000198878">
    <property type="component" value="Unassembled WGS sequence"/>
</dbReference>
<accession>A0A1H5RLR8</accession>
<feature type="domain" description="STAS" evidence="1">
    <location>
        <begin position="12"/>
        <end position="71"/>
    </location>
</feature>
<gene>
    <name evidence="2" type="ORF">SAMN05421837_12172</name>
</gene>
<evidence type="ECO:0000259" key="1">
    <source>
        <dbReference type="PROSITE" id="PS50801"/>
    </source>
</evidence>
<organism evidence="2 3">
    <name type="scientific">Amycolatopsis pretoriensis</name>
    <dbReference type="NCBI Taxonomy" id="218821"/>
    <lineage>
        <taxon>Bacteria</taxon>
        <taxon>Bacillati</taxon>
        <taxon>Actinomycetota</taxon>
        <taxon>Actinomycetes</taxon>
        <taxon>Pseudonocardiales</taxon>
        <taxon>Pseudonocardiaceae</taxon>
        <taxon>Amycolatopsis</taxon>
    </lineage>
</organism>
<dbReference type="PROSITE" id="PS50801">
    <property type="entry name" value="STAS"/>
    <property type="match status" value="1"/>
</dbReference>
<dbReference type="Gene3D" id="3.30.750.24">
    <property type="entry name" value="STAS domain"/>
    <property type="match status" value="1"/>
</dbReference>
<dbReference type="CDD" id="cd07043">
    <property type="entry name" value="STAS_anti-anti-sigma_factors"/>
    <property type="match status" value="1"/>
</dbReference>
<evidence type="ECO:0000313" key="3">
    <source>
        <dbReference type="Proteomes" id="UP000198878"/>
    </source>
</evidence>